<dbReference type="Proteomes" id="UP000648239">
    <property type="component" value="Unassembled WGS sequence"/>
</dbReference>
<name>A0A8J6Y8P6_9BACT</name>
<reference evidence="1 2" key="1">
    <citation type="submission" date="2020-08" db="EMBL/GenBank/DDBJ databases">
        <title>Acidobacteriota in marine sediments use diverse sulfur dissimilation pathways.</title>
        <authorList>
            <person name="Wasmund K."/>
        </authorList>
    </citation>
    <scope>NUCLEOTIDE SEQUENCE [LARGE SCALE GENOMIC DNA]</scope>
    <source>
        <strain evidence="1">MAG AM4</strain>
    </source>
</reference>
<evidence type="ECO:0000313" key="2">
    <source>
        <dbReference type="Proteomes" id="UP000648239"/>
    </source>
</evidence>
<protein>
    <submittedName>
        <fullName evidence="1">Uncharacterized protein</fullName>
    </submittedName>
</protein>
<dbReference type="InterPro" id="IPR010982">
    <property type="entry name" value="Lambda_DNA-bd_dom_sf"/>
</dbReference>
<evidence type="ECO:0000313" key="1">
    <source>
        <dbReference type="EMBL" id="MBD3868306.1"/>
    </source>
</evidence>
<dbReference type="Gene3D" id="1.10.260.40">
    <property type="entry name" value="lambda repressor-like DNA-binding domains"/>
    <property type="match status" value="1"/>
</dbReference>
<organism evidence="1 2">
    <name type="scientific">Candidatus Polarisedimenticola svalbardensis</name>
    <dbReference type="NCBI Taxonomy" id="2886004"/>
    <lineage>
        <taxon>Bacteria</taxon>
        <taxon>Pseudomonadati</taxon>
        <taxon>Acidobacteriota</taxon>
        <taxon>Candidatus Polarisedimenticolia</taxon>
        <taxon>Candidatus Polarisedimenticolales</taxon>
        <taxon>Candidatus Polarisedimenticolaceae</taxon>
        <taxon>Candidatus Polarisedimenticola</taxon>
    </lineage>
</organism>
<comment type="caution">
    <text evidence="1">The sequence shown here is derived from an EMBL/GenBank/DDBJ whole genome shotgun (WGS) entry which is preliminary data.</text>
</comment>
<dbReference type="SUPFAM" id="SSF47413">
    <property type="entry name" value="lambda repressor-like DNA-binding domains"/>
    <property type="match status" value="1"/>
</dbReference>
<sequence length="157" mass="18192">MITIITAVSMNNRKKEFQVCSAHGSHTFPFALLDVKPTPDNPIVELYVDKELASECFTYILKSGEMDSVTLDQVRWYNRDPQYMHDMLLYKLSVEAQKRVKESNLSKREIIRRLGTSPSQLYRILDTTYYGKTVDQILKLFHVLQCEVEVKVTPKTA</sequence>
<accession>A0A8J6Y8P6</accession>
<dbReference type="GO" id="GO:0003677">
    <property type="term" value="F:DNA binding"/>
    <property type="evidence" value="ECO:0007669"/>
    <property type="project" value="InterPro"/>
</dbReference>
<gene>
    <name evidence="1" type="ORF">IFK94_09285</name>
</gene>
<dbReference type="EMBL" id="JACXWD010000027">
    <property type="protein sequence ID" value="MBD3868306.1"/>
    <property type="molecule type" value="Genomic_DNA"/>
</dbReference>
<proteinExistence type="predicted"/>
<dbReference type="AlphaFoldDB" id="A0A8J6Y8P6"/>